<keyword evidence="4" id="KW-1185">Reference proteome</keyword>
<gene>
    <name evidence="3" type="ORF">BDK51DRAFT_29346</name>
</gene>
<accession>A0A4P9WQC4</accession>
<feature type="chain" id="PRO_5020623723" evidence="2">
    <location>
        <begin position="20"/>
        <end position="474"/>
    </location>
</feature>
<evidence type="ECO:0000256" key="1">
    <source>
        <dbReference type="SAM" id="MobiDB-lite"/>
    </source>
</evidence>
<reference evidence="4" key="1">
    <citation type="journal article" date="2018" name="Nat. Microbiol.">
        <title>Leveraging single-cell genomics to expand the fungal tree of life.</title>
        <authorList>
            <person name="Ahrendt S.R."/>
            <person name="Quandt C.A."/>
            <person name="Ciobanu D."/>
            <person name="Clum A."/>
            <person name="Salamov A."/>
            <person name="Andreopoulos B."/>
            <person name="Cheng J.F."/>
            <person name="Woyke T."/>
            <person name="Pelin A."/>
            <person name="Henrissat B."/>
            <person name="Reynolds N.K."/>
            <person name="Benny G.L."/>
            <person name="Smith M.E."/>
            <person name="James T.Y."/>
            <person name="Grigoriev I.V."/>
        </authorList>
    </citation>
    <scope>NUCLEOTIDE SEQUENCE [LARGE SCALE GENOMIC DNA]</scope>
</reference>
<evidence type="ECO:0000313" key="3">
    <source>
        <dbReference type="EMBL" id="RKO94363.1"/>
    </source>
</evidence>
<sequence length="474" mass="53431">MGLLCLILMLFVILMPISANTAHPQEVLPAGSSCADLVSVLPHSSLKTPNIPPLQTRPPVPFGAVAAAYAMAEPLNVILPADIEDALVGYYLSSRLRIGATVRVAAKDVIKRKEPRKEYHACKHIKIKIENKGETQDLVGRPKKRYAEVMSEAMKKESEEPVPKRRRGQPPKRMKGLCAMFGARMFGAQKNCHLGHFLFNKCHGEPGNKIACDLTLGHLLDLITDNIFPRDETKVYLLRVFGYFGKKYVLWKTEEERKAEEAQKEEELQKKNMAIFMSKLRLWRESGLDPGMINWHNRAKQNNVKEMLRRPSNEKQKKRKRSGLWVNPFLVTVFPRTDKQRVRVDNLCTDAAVILARILVLNRLLASRLCFGPDAGAVRGIGACAGGIFMKNEIPHKKANKGRNNRKDNANYDISGKTVFPNVMYNSDPNFSGDFDPMFVFERIEKEKSGTLDAWNRKIQPGKEGAAAVRLFAI</sequence>
<dbReference type="Proteomes" id="UP000269721">
    <property type="component" value="Unassembled WGS sequence"/>
</dbReference>
<protein>
    <submittedName>
        <fullName evidence="3">Uncharacterized protein</fullName>
    </submittedName>
</protein>
<dbReference type="EMBL" id="KZ993918">
    <property type="protein sequence ID" value="RKO94363.1"/>
    <property type="molecule type" value="Genomic_DNA"/>
</dbReference>
<keyword evidence="2" id="KW-0732">Signal</keyword>
<feature type="region of interest" description="Disordered" evidence="1">
    <location>
        <begin position="152"/>
        <end position="173"/>
    </location>
</feature>
<evidence type="ECO:0000256" key="2">
    <source>
        <dbReference type="SAM" id="SignalP"/>
    </source>
</evidence>
<feature type="signal peptide" evidence="2">
    <location>
        <begin position="1"/>
        <end position="19"/>
    </location>
</feature>
<feature type="compositionally biased region" description="Basic residues" evidence="1">
    <location>
        <begin position="164"/>
        <end position="173"/>
    </location>
</feature>
<feature type="compositionally biased region" description="Basic and acidic residues" evidence="1">
    <location>
        <begin position="153"/>
        <end position="163"/>
    </location>
</feature>
<evidence type="ECO:0000313" key="4">
    <source>
        <dbReference type="Proteomes" id="UP000269721"/>
    </source>
</evidence>
<proteinExistence type="predicted"/>
<dbReference type="AlphaFoldDB" id="A0A4P9WQC4"/>
<organism evidence="3 4">
    <name type="scientific">Blyttiomyces helicus</name>
    <dbReference type="NCBI Taxonomy" id="388810"/>
    <lineage>
        <taxon>Eukaryota</taxon>
        <taxon>Fungi</taxon>
        <taxon>Fungi incertae sedis</taxon>
        <taxon>Chytridiomycota</taxon>
        <taxon>Chytridiomycota incertae sedis</taxon>
        <taxon>Chytridiomycetes</taxon>
        <taxon>Chytridiomycetes incertae sedis</taxon>
        <taxon>Blyttiomyces</taxon>
    </lineage>
</organism>
<name>A0A4P9WQC4_9FUNG</name>